<dbReference type="RefSeq" id="WP_066414746.1">
    <property type="nucleotide sequence ID" value="NZ_CP018866.1"/>
</dbReference>
<sequence length="119" mass="14278">MKNQESSGRQQRHPRMYLHAETVNSKQKNMQNIYTENLQQRNKHYKHKNFNKLTIIEKVKFFISEDQNKKMCEIKLKDEIVIGKIVSNHEERVEIQQPNKNTTIYVNIRDIQELIVIGI</sequence>
<organism evidence="1 2">
    <name type="scientific">Sutcliffiella cohnii</name>
    <dbReference type="NCBI Taxonomy" id="33932"/>
    <lineage>
        <taxon>Bacteria</taxon>
        <taxon>Bacillati</taxon>
        <taxon>Bacillota</taxon>
        <taxon>Bacilli</taxon>
        <taxon>Bacillales</taxon>
        <taxon>Bacillaceae</taxon>
        <taxon>Sutcliffiella</taxon>
    </lineage>
</organism>
<reference evidence="1 2" key="1">
    <citation type="submission" date="2016-12" db="EMBL/GenBank/DDBJ databases">
        <title>The whole genome sequencing and assembly of Bacillus cohnii DSM 6307T strain.</title>
        <authorList>
            <person name="Lee Y.-J."/>
            <person name="Yi H."/>
            <person name="Bahn Y.-S."/>
            <person name="Kim J.F."/>
            <person name="Lee D.-W."/>
        </authorList>
    </citation>
    <scope>NUCLEOTIDE SEQUENCE [LARGE SCALE GENOMIC DNA]</scope>
    <source>
        <strain evidence="1 2">DSM 6307</strain>
    </source>
</reference>
<dbReference type="EMBL" id="CP018866">
    <property type="protein sequence ID" value="AST90636.1"/>
    <property type="molecule type" value="Genomic_DNA"/>
</dbReference>
<dbReference type="KEGG" id="bcoh:BC6307_04745"/>
<keyword evidence="2" id="KW-1185">Reference proteome</keyword>
<name>A0A223KMK9_9BACI</name>
<accession>A0A223KMK9</accession>
<dbReference type="Pfam" id="PF14153">
    <property type="entry name" value="Spore_coat_CotO"/>
    <property type="match status" value="1"/>
</dbReference>
<proteinExistence type="predicted"/>
<evidence type="ECO:0008006" key="3">
    <source>
        <dbReference type="Google" id="ProtNLM"/>
    </source>
</evidence>
<dbReference type="Proteomes" id="UP000215224">
    <property type="component" value="Chromosome"/>
</dbReference>
<protein>
    <recommendedName>
        <fullName evidence="3">Spore coat protein CotO</fullName>
    </recommendedName>
</protein>
<dbReference type="AlphaFoldDB" id="A0A223KMK9"/>
<evidence type="ECO:0000313" key="1">
    <source>
        <dbReference type="EMBL" id="AST90636.1"/>
    </source>
</evidence>
<gene>
    <name evidence="1" type="ORF">BC6307_04745</name>
</gene>
<evidence type="ECO:0000313" key="2">
    <source>
        <dbReference type="Proteomes" id="UP000215224"/>
    </source>
</evidence>
<dbReference type="InterPro" id="IPR025439">
    <property type="entry name" value="Spore_coat_CotO"/>
</dbReference>